<dbReference type="Pfam" id="PF18567">
    <property type="entry name" value="TIR_3"/>
    <property type="match status" value="1"/>
</dbReference>
<evidence type="ECO:0000313" key="6">
    <source>
        <dbReference type="Proteomes" id="UP001159363"/>
    </source>
</evidence>
<dbReference type="SMART" id="SM01282">
    <property type="entry name" value="DBB"/>
    <property type="match status" value="1"/>
</dbReference>
<feature type="non-terminal residue" evidence="5">
    <location>
        <position position="754"/>
    </location>
</feature>
<dbReference type="Gene3D" id="3.40.50.10140">
    <property type="entry name" value="Toll/interleukin-1 receptor homology (TIR) domain"/>
    <property type="match status" value="1"/>
</dbReference>
<keyword evidence="6" id="KW-1185">Reference proteome</keyword>
<organism evidence="5 6">
    <name type="scientific">Dryococelus australis</name>
    <dbReference type="NCBI Taxonomy" id="614101"/>
    <lineage>
        <taxon>Eukaryota</taxon>
        <taxon>Metazoa</taxon>
        <taxon>Ecdysozoa</taxon>
        <taxon>Arthropoda</taxon>
        <taxon>Hexapoda</taxon>
        <taxon>Insecta</taxon>
        <taxon>Pterygota</taxon>
        <taxon>Neoptera</taxon>
        <taxon>Polyneoptera</taxon>
        <taxon>Phasmatodea</taxon>
        <taxon>Verophasmatodea</taxon>
        <taxon>Anareolatae</taxon>
        <taxon>Phasmatidae</taxon>
        <taxon>Eurycanthinae</taxon>
        <taxon>Dryococelus</taxon>
    </lineage>
</organism>
<feature type="domain" description="DBB" evidence="4">
    <location>
        <begin position="196"/>
        <end position="333"/>
    </location>
</feature>
<feature type="coiled-coil region" evidence="2">
    <location>
        <begin position="630"/>
        <end position="664"/>
    </location>
</feature>
<comment type="caution">
    <text evidence="5">The sequence shown here is derived from an EMBL/GenBank/DDBJ whole genome shotgun (WGS) entry which is preliminary data.</text>
</comment>
<gene>
    <name evidence="5" type="ORF">PR048_023763</name>
</gene>
<dbReference type="PROSITE" id="PS51376">
    <property type="entry name" value="DBB"/>
    <property type="match status" value="1"/>
</dbReference>
<dbReference type="InterPro" id="IPR035897">
    <property type="entry name" value="Toll_tir_struct_dom_sf"/>
</dbReference>
<sequence>MEQMRNARAGETGDFRENPQTSCIDRHGARMADMADILIVSSHQSQTAALWVSYLTTCFERFSNQCRKVLSVSLEEVVGPRSVALALEEKMVHVKLQIVIVCPQFLEHIFQNPGPGTALGKLLQPDRVLAMLLGVSEDHILEQHRAALMSYQQWRRIPVRDQDESFVGEFFEIATNMLARVCGQIVSHTEKAMFSLLPKKVKEGQNKVLVLLNEPTSKDDKLKVSVDKNGERLAVAGVKRRNPYTLHFQMPPCCMEVSMLVTVYVEKNGEPLGCRQVKCESRMRELDQILRLQDNPLEFMCQTLGFSPPDREHLDNFLVGALQRNLPPHFNLLHAPTAQPHHPSSHTSSPEEYPTLLHFAAKFGLEKLAWQLLECPGGEQACNIRNVCELTPAEIAEAAGHTKLANALRGYMQMTELTSMYSYLKIMSEGRHNKTAVKDTNRTMYQQPRPLNETYQVPPSIPRPVMDNYQVPPAARPFIPSTTTTPEEDTDEALTGYMEMHPSVVANHSGMLSEQLKPSLNFLNTVATTVVSMPHAPCAATVNSTSPIPRSPSPCLATQHAKSNSRHQLDQMSVCSSRSDDDRQLSDTKKSQDQLSQGGQDELLEIINDFKDNVLTISEVEKLVESWQNRNDVQQSFKDKQEQLNQMREQYERIQQAMKENMKKATPFDRIRKLFKGKPKDVKDSCGDISSPCPVDMNKVAGVEGVPLCLRPVSSLSLQSSCSSSSSGRMSTVSGCSGISLGDSGTHSDTEERK</sequence>
<dbReference type="InterPro" id="IPR017893">
    <property type="entry name" value="DBB_domain"/>
</dbReference>
<name>A0ABQ9GUY8_9NEOP</name>
<feature type="region of interest" description="Disordered" evidence="3">
    <location>
        <begin position="719"/>
        <end position="754"/>
    </location>
</feature>
<feature type="region of interest" description="Disordered" evidence="3">
    <location>
        <begin position="1"/>
        <end position="22"/>
    </location>
</feature>
<feature type="compositionally biased region" description="Basic and acidic residues" evidence="3">
    <location>
        <begin position="578"/>
        <end position="592"/>
    </location>
</feature>
<protein>
    <recommendedName>
        <fullName evidence="4">DBB domain-containing protein</fullName>
    </recommendedName>
</protein>
<dbReference type="InterPro" id="IPR052446">
    <property type="entry name" value="B-cell_PI3K-Signaling_Adptrs"/>
</dbReference>
<evidence type="ECO:0000313" key="5">
    <source>
        <dbReference type="EMBL" id="KAJ8875860.1"/>
    </source>
</evidence>
<proteinExistence type="predicted"/>
<reference evidence="5 6" key="1">
    <citation type="submission" date="2023-02" db="EMBL/GenBank/DDBJ databases">
        <title>LHISI_Scaffold_Assembly.</title>
        <authorList>
            <person name="Stuart O.P."/>
            <person name="Cleave R."/>
            <person name="Magrath M.J.L."/>
            <person name="Mikheyev A.S."/>
        </authorList>
    </citation>
    <scope>NUCLEOTIDE SEQUENCE [LARGE SCALE GENOMIC DNA]</scope>
    <source>
        <strain evidence="5">Daus_M_001</strain>
        <tissue evidence="5">Leg muscle</tissue>
    </source>
</reference>
<evidence type="ECO:0000256" key="3">
    <source>
        <dbReference type="SAM" id="MobiDB-lite"/>
    </source>
</evidence>
<keyword evidence="2" id="KW-0175">Coiled coil</keyword>
<dbReference type="InterPro" id="IPR041340">
    <property type="entry name" value="PIK3AP1_TIR"/>
</dbReference>
<feature type="compositionally biased region" description="Low complexity" evidence="3">
    <location>
        <begin position="719"/>
        <end position="737"/>
    </location>
</feature>
<feature type="region of interest" description="Disordered" evidence="3">
    <location>
        <begin position="542"/>
        <end position="597"/>
    </location>
</feature>
<evidence type="ECO:0000259" key="4">
    <source>
        <dbReference type="PROSITE" id="PS51376"/>
    </source>
</evidence>
<dbReference type="PANTHER" id="PTHR16267:SF11">
    <property type="entry name" value="STUMPS, ISOFORM E"/>
    <property type="match status" value="1"/>
</dbReference>
<accession>A0ABQ9GUY8</accession>
<dbReference type="PANTHER" id="PTHR16267">
    <property type="entry name" value="BANK1/PIK3AP1 FAMILY MEMBER"/>
    <property type="match status" value="1"/>
</dbReference>
<dbReference type="Pfam" id="PF14545">
    <property type="entry name" value="DBB"/>
    <property type="match status" value="1"/>
</dbReference>
<evidence type="ECO:0000256" key="1">
    <source>
        <dbReference type="ARBA" id="ARBA00022553"/>
    </source>
</evidence>
<evidence type="ECO:0000256" key="2">
    <source>
        <dbReference type="SAM" id="Coils"/>
    </source>
</evidence>
<dbReference type="Proteomes" id="UP001159363">
    <property type="component" value="Chromosome 8"/>
</dbReference>
<dbReference type="EMBL" id="JARBHB010000009">
    <property type="protein sequence ID" value="KAJ8875860.1"/>
    <property type="molecule type" value="Genomic_DNA"/>
</dbReference>
<keyword evidence="1" id="KW-0597">Phosphoprotein</keyword>